<dbReference type="GeneID" id="20807450"/>
<organism evidence="1">
    <name type="scientific">Aphanomyces astaci</name>
    <name type="common">Crayfish plague agent</name>
    <dbReference type="NCBI Taxonomy" id="112090"/>
    <lineage>
        <taxon>Eukaryota</taxon>
        <taxon>Sar</taxon>
        <taxon>Stramenopiles</taxon>
        <taxon>Oomycota</taxon>
        <taxon>Saprolegniomycetes</taxon>
        <taxon>Saprolegniales</taxon>
        <taxon>Verrucalvaceae</taxon>
        <taxon>Aphanomyces</taxon>
    </lineage>
</organism>
<accession>W4GRE8</accession>
<reference evidence="1" key="1">
    <citation type="submission" date="2013-12" db="EMBL/GenBank/DDBJ databases">
        <title>The Genome Sequence of Aphanomyces astaci APO3.</title>
        <authorList>
            <consortium name="The Broad Institute Genomics Platform"/>
            <person name="Russ C."/>
            <person name="Tyler B."/>
            <person name="van West P."/>
            <person name="Dieguez-Uribeondo J."/>
            <person name="Young S.K."/>
            <person name="Zeng Q."/>
            <person name="Gargeya S."/>
            <person name="Fitzgerald M."/>
            <person name="Abouelleil A."/>
            <person name="Alvarado L."/>
            <person name="Chapman S.B."/>
            <person name="Gainer-Dewar J."/>
            <person name="Goldberg J."/>
            <person name="Griggs A."/>
            <person name="Gujja S."/>
            <person name="Hansen M."/>
            <person name="Howarth C."/>
            <person name="Imamovic A."/>
            <person name="Ireland A."/>
            <person name="Larimer J."/>
            <person name="McCowan C."/>
            <person name="Murphy C."/>
            <person name="Pearson M."/>
            <person name="Poon T.W."/>
            <person name="Priest M."/>
            <person name="Roberts A."/>
            <person name="Saif S."/>
            <person name="Shea T."/>
            <person name="Sykes S."/>
            <person name="Wortman J."/>
            <person name="Nusbaum C."/>
            <person name="Birren B."/>
        </authorList>
    </citation>
    <scope>NUCLEOTIDE SEQUENCE [LARGE SCALE GENOMIC DNA]</scope>
    <source>
        <strain evidence="1">APO3</strain>
    </source>
</reference>
<dbReference type="EMBL" id="KI913123">
    <property type="protein sequence ID" value="ETV81916.1"/>
    <property type="molecule type" value="Genomic_DNA"/>
</dbReference>
<dbReference type="VEuPathDB" id="FungiDB:H257_05454"/>
<dbReference type="AlphaFoldDB" id="W4GRE8"/>
<protein>
    <submittedName>
        <fullName evidence="1">Uncharacterized protein</fullName>
    </submittedName>
</protein>
<sequence length="209" mass="23211">MNHVLQDLQGEVSGLGHAEVQRGKDLLTSLSEIEAMIAPIRQVFLKFRDLDAAIKKVKAAIVTAVTSMLRHLLAMTGDKLPIWSDLLHQLRDVLDGMPLAVRLDAFAHNRLRRSTNVEAMAIAFDRGNGHELDAVPTVNQLRSTSSVKANGPSNQCSSTLEFDGHNEYCLMSITNDDDQIKCPDLAGLKREWTYWVLVTRINHHSTCVA</sequence>
<dbReference type="RefSeq" id="XP_009828653.1">
    <property type="nucleotide sequence ID" value="XM_009830351.1"/>
</dbReference>
<proteinExistence type="predicted"/>
<evidence type="ECO:0000313" key="1">
    <source>
        <dbReference type="EMBL" id="ETV81916.1"/>
    </source>
</evidence>
<gene>
    <name evidence="1" type="ORF">H257_05454</name>
</gene>
<name>W4GRE8_APHAT</name>